<protein>
    <submittedName>
        <fullName evidence="1">Uncharacterized protein</fullName>
    </submittedName>
</protein>
<dbReference type="AlphaFoldDB" id="A0A2P6N011"/>
<evidence type="ECO:0000313" key="1">
    <source>
        <dbReference type="EMBL" id="PRP77274.1"/>
    </source>
</evidence>
<gene>
    <name evidence="1" type="ORF">PROFUN_14486</name>
</gene>
<accession>A0A2P6N011</accession>
<organism evidence="1 2">
    <name type="scientific">Planoprotostelium fungivorum</name>
    <dbReference type="NCBI Taxonomy" id="1890364"/>
    <lineage>
        <taxon>Eukaryota</taxon>
        <taxon>Amoebozoa</taxon>
        <taxon>Evosea</taxon>
        <taxon>Variosea</taxon>
        <taxon>Cavosteliida</taxon>
        <taxon>Cavosteliaceae</taxon>
        <taxon>Planoprotostelium</taxon>
    </lineage>
</organism>
<dbReference type="EMBL" id="MDYQ01000271">
    <property type="protein sequence ID" value="PRP77274.1"/>
    <property type="molecule type" value="Genomic_DNA"/>
</dbReference>
<comment type="caution">
    <text evidence="1">The sequence shown here is derived from an EMBL/GenBank/DDBJ whole genome shotgun (WGS) entry which is preliminary data.</text>
</comment>
<name>A0A2P6N011_9EUKA</name>
<reference evidence="1 2" key="1">
    <citation type="journal article" date="2018" name="Genome Biol. Evol.">
        <title>Multiple Roots of Fruiting Body Formation in Amoebozoa.</title>
        <authorList>
            <person name="Hillmann F."/>
            <person name="Forbes G."/>
            <person name="Novohradska S."/>
            <person name="Ferling I."/>
            <person name="Riege K."/>
            <person name="Groth M."/>
            <person name="Westermann M."/>
            <person name="Marz M."/>
            <person name="Spaller T."/>
            <person name="Winckler T."/>
            <person name="Schaap P."/>
            <person name="Glockner G."/>
        </authorList>
    </citation>
    <scope>NUCLEOTIDE SEQUENCE [LARGE SCALE GENOMIC DNA]</scope>
    <source>
        <strain evidence="1 2">Jena</strain>
    </source>
</reference>
<dbReference type="Proteomes" id="UP000241769">
    <property type="component" value="Unassembled WGS sequence"/>
</dbReference>
<proteinExistence type="predicted"/>
<dbReference type="InParanoid" id="A0A2P6N011"/>
<keyword evidence="2" id="KW-1185">Reference proteome</keyword>
<evidence type="ECO:0000313" key="2">
    <source>
        <dbReference type="Proteomes" id="UP000241769"/>
    </source>
</evidence>
<sequence length="265" mass="30947">MNTPTDEASLFTSVLGVLALYDPFMLVTLDQALYLDIVLSCFPFLRRLQDLEDINWRLFLYRKLRSRQPLIGGTDATENDELIKAKEFLTDHPGSDRRDLFYFFLEGTTFDKVIATEHRDPMRSKIYTLETSGTTLGVNGETIRWMYFSYEKHMSLSIGEDNEIILLWPYKPRSNNVNIANAITDAHHRADDADYTFKKGYRDCGHYRQNILDMLSIIYGVPLLMWDQKEESLQIHRLRERAGLQYNPLIDTSFFDVHRSGHLFV</sequence>